<keyword evidence="2" id="KW-0812">Transmembrane</keyword>
<dbReference type="Proteomes" id="UP001362999">
    <property type="component" value="Unassembled WGS sequence"/>
</dbReference>
<evidence type="ECO:0000313" key="3">
    <source>
        <dbReference type="EMBL" id="KAK7035920.1"/>
    </source>
</evidence>
<comment type="caution">
    <text evidence="3">The sequence shown here is derived from an EMBL/GenBank/DDBJ whole genome shotgun (WGS) entry which is preliminary data.</text>
</comment>
<dbReference type="AlphaFoldDB" id="A0AAW0CBA7"/>
<feature type="transmembrane region" description="Helical" evidence="2">
    <location>
        <begin position="178"/>
        <end position="200"/>
    </location>
</feature>
<protein>
    <submittedName>
        <fullName evidence="3">Uncharacterized protein</fullName>
    </submittedName>
</protein>
<reference evidence="3 4" key="1">
    <citation type="journal article" date="2024" name="J Genomics">
        <title>Draft genome sequencing and assembly of Favolaschia claudopus CIRM-BRFM 2984 isolated from oak limbs.</title>
        <authorList>
            <person name="Navarro D."/>
            <person name="Drula E."/>
            <person name="Chaduli D."/>
            <person name="Cazenave R."/>
            <person name="Ahrendt S."/>
            <person name="Wang J."/>
            <person name="Lipzen A."/>
            <person name="Daum C."/>
            <person name="Barry K."/>
            <person name="Grigoriev I.V."/>
            <person name="Favel A."/>
            <person name="Rosso M.N."/>
            <person name="Martin F."/>
        </authorList>
    </citation>
    <scope>NUCLEOTIDE SEQUENCE [LARGE SCALE GENOMIC DNA]</scope>
    <source>
        <strain evidence="3 4">CIRM-BRFM 2984</strain>
    </source>
</reference>
<gene>
    <name evidence="3" type="ORF">R3P38DRAFT_3183730</name>
</gene>
<keyword evidence="4" id="KW-1185">Reference proteome</keyword>
<sequence>MPRTVLNRTIDDQFGDSVSGALPVYNPAPNWNEGASCNNCAIRPDPALAFNHTWRDNSQFPGGAPVSLTLDFTGTAVWVFCIVPPITANAITNYNLSYSLDSGAHQGRFVFTPTSRTDFLYNVTAVALSSLPNTAHTLSVATDDTANGSIFLFDYAVYTTEISTEEDTADHSISAGTIAGSVLGGLVLVLLLAVLSIVFWKRRRQRLNTKRILPVVEPFSMAQSPVTPTLVIEPTKFNSPTTLTSSPSELVHQLQQLLTTAITMERTGTSERSPQSPSSGILSNPFDVPPSVYQPRFE</sequence>
<keyword evidence="2" id="KW-1133">Transmembrane helix</keyword>
<evidence type="ECO:0000256" key="2">
    <source>
        <dbReference type="SAM" id="Phobius"/>
    </source>
</evidence>
<feature type="region of interest" description="Disordered" evidence="1">
    <location>
        <begin position="266"/>
        <end position="298"/>
    </location>
</feature>
<evidence type="ECO:0000313" key="4">
    <source>
        <dbReference type="Proteomes" id="UP001362999"/>
    </source>
</evidence>
<proteinExistence type="predicted"/>
<dbReference type="EMBL" id="JAWWNJ010000019">
    <property type="protein sequence ID" value="KAK7035920.1"/>
    <property type="molecule type" value="Genomic_DNA"/>
</dbReference>
<keyword evidence="2" id="KW-0472">Membrane</keyword>
<evidence type="ECO:0000256" key="1">
    <source>
        <dbReference type="SAM" id="MobiDB-lite"/>
    </source>
</evidence>
<organism evidence="3 4">
    <name type="scientific">Favolaschia claudopus</name>
    <dbReference type="NCBI Taxonomy" id="2862362"/>
    <lineage>
        <taxon>Eukaryota</taxon>
        <taxon>Fungi</taxon>
        <taxon>Dikarya</taxon>
        <taxon>Basidiomycota</taxon>
        <taxon>Agaricomycotina</taxon>
        <taxon>Agaricomycetes</taxon>
        <taxon>Agaricomycetidae</taxon>
        <taxon>Agaricales</taxon>
        <taxon>Marasmiineae</taxon>
        <taxon>Mycenaceae</taxon>
        <taxon>Favolaschia</taxon>
    </lineage>
</organism>
<accession>A0AAW0CBA7</accession>
<name>A0AAW0CBA7_9AGAR</name>
<feature type="compositionally biased region" description="Polar residues" evidence="1">
    <location>
        <begin position="266"/>
        <end position="282"/>
    </location>
</feature>